<gene>
    <name evidence="2" type="ORF">NDU88_001639</name>
</gene>
<dbReference type="AlphaFoldDB" id="A0AAV7SB02"/>
<protein>
    <submittedName>
        <fullName evidence="2">Uncharacterized protein</fullName>
    </submittedName>
</protein>
<evidence type="ECO:0000313" key="2">
    <source>
        <dbReference type="EMBL" id="KAJ1161152.1"/>
    </source>
</evidence>
<keyword evidence="3" id="KW-1185">Reference proteome</keyword>
<reference evidence="2" key="1">
    <citation type="journal article" date="2022" name="bioRxiv">
        <title>Sequencing and chromosome-scale assembly of the giantPleurodeles waltlgenome.</title>
        <authorList>
            <person name="Brown T."/>
            <person name="Elewa A."/>
            <person name="Iarovenko S."/>
            <person name="Subramanian E."/>
            <person name="Araus A.J."/>
            <person name="Petzold A."/>
            <person name="Susuki M."/>
            <person name="Suzuki K.-i.T."/>
            <person name="Hayashi T."/>
            <person name="Toyoda A."/>
            <person name="Oliveira C."/>
            <person name="Osipova E."/>
            <person name="Leigh N.D."/>
            <person name="Simon A."/>
            <person name="Yun M.H."/>
        </authorList>
    </citation>
    <scope>NUCLEOTIDE SEQUENCE</scope>
    <source>
        <strain evidence="2">20211129_DDA</strain>
        <tissue evidence="2">Liver</tissue>
    </source>
</reference>
<sequence>MDIGVILAHYWKEDKVCHLIEGTRQVLHEDEEEDLLLVDVGAVGVLVGIVRMALLQQSAVDPENKERGSSFGGCRRGGSVGRDS</sequence>
<dbReference type="Proteomes" id="UP001066276">
    <property type="component" value="Chromosome 4_2"/>
</dbReference>
<evidence type="ECO:0000256" key="1">
    <source>
        <dbReference type="SAM" id="MobiDB-lite"/>
    </source>
</evidence>
<evidence type="ECO:0000313" key="3">
    <source>
        <dbReference type="Proteomes" id="UP001066276"/>
    </source>
</evidence>
<organism evidence="2 3">
    <name type="scientific">Pleurodeles waltl</name>
    <name type="common">Iberian ribbed newt</name>
    <dbReference type="NCBI Taxonomy" id="8319"/>
    <lineage>
        <taxon>Eukaryota</taxon>
        <taxon>Metazoa</taxon>
        <taxon>Chordata</taxon>
        <taxon>Craniata</taxon>
        <taxon>Vertebrata</taxon>
        <taxon>Euteleostomi</taxon>
        <taxon>Amphibia</taxon>
        <taxon>Batrachia</taxon>
        <taxon>Caudata</taxon>
        <taxon>Salamandroidea</taxon>
        <taxon>Salamandridae</taxon>
        <taxon>Pleurodelinae</taxon>
        <taxon>Pleurodeles</taxon>
    </lineage>
</organism>
<proteinExistence type="predicted"/>
<name>A0AAV7SB02_PLEWA</name>
<feature type="compositionally biased region" description="Gly residues" evidence="1">
    <location>
        <begin position="70"/>
        <end position="84"/>
    </location>
</feature>
<feature type="region of interest" description="Disordered" evidence="1">
    <location>
        <begin position="60"/>
        <end position="84"/>
    </location>
</feature>
<comment type="caution">
    <text evidence="2">The sequence shown here is derived from an EMBL/GenBank/DDBJ whole genome shotgun (WGS) entry which is preliminary data.</text>
</comment>
<dbReference type="EMBL" id="JANPWB010000008">
    <property type="protein sequence ID" value="KAJ1161152.1"/>
    <property type="molecule type" value="Genomic_DNA"/>
</dbReference>
<accession>A0AAV7SB02</accession>